<dbReference type="EMBL" id="PDJE01000001">
    <property type="protein sequence ID" value="PFG29975.1"/>
    <property type="molecule type" value="Genomic_DNA"/>
</dbReference>
<dbReference type="SUPFAM" id="SSF89796">
    <property type="entry name" value="CoA-transferase family III (CaiB/BaiF)"/>
    <property type="match status" value="1"/>
</dbReference>
<evidence type="ECO:0000313" key="2">
    <source>
        <dbReference type="EMBL" id="PFG29975.1"/>
    </source>
</evidence>
<dbReference type="Gene3D" id="3.40.50.10540">
    <property type="entry name" value="Crotonobetainyl-coa:carnitine coa-transferase, domain 1"/>
    <property type="match status" value="1"/>
</dbReference>
<sequence length="392" mass="42521">MSRPLDGVTVIDFTQVMLGPSCTQALGDFGADVIKVERPESGDLSRRGVLAHTGQDNPVFLSLNRNKRGIAVDLSTDAGRAVIRDMLRTADVVVSNFRPGVMERLGLDYDAVAAINPAIIWAAGSGFGASGPYAHKGGQDILGQAYSGVMKRLADPEHPVSIYATPLADYTAGQHLVQGILLALLHREKTGEGQKVEVSLYNSMLAMQMQEATTRLMYDQELNWALMPLSGCFPTADSEIVIVGAFKPNPLRDICAALELPDLSLEERFSTLDRLKENRREIRQIIADRLKDGTAERWLAALEKHDVLCGPVRSLAEALADPQTAHNNMIIEFDNGTGQAVRTIASPIAMSEVPPEIRHAPPRLGEHSRELLQGLGYDAARIDKLVASGAVQ</sequence>
<comment type="caution">
    <text evidence="2">The sequence shown here is derived from an EMBL/GenBank/DDBJ whole genome shotgun (WGS) entry which is preliminary data.</text>
</comment>
<dbReference type="Gene3D" id="3.30.1540.10">
    <property type="entry name" value="formyl-coa transferase, domain 3"/>
    <property type="match status" value="1"/>
</dbReference>
<keyword evidence="3" id="KW-1185">Reference proteome</keyword>
<reference evidence="2 3" key="1">
    <citation type="submission" date="2017-10" db="EMBL/GenBank/DDBJ databases">
        <title>Sequencing the genomes of 1000 actinobacteria strains.</title>
        <authorList>
            <person name="Klenk H.-P."/>
        </authorList>
    </citation>
    <scope>NUCLEOTIDE SEQUENCE [LARGE SCALE GENOMIC DNA]</scope>
    <source>
        <strain evidence="2 3">DSM 21798</strain>
    </source>
</reference>
<dbReference type="Proteomes" id="UP000221369">
    <property type="component" value="Unassembled WGS sequence"/>
</dbReference>
<keyword evidence="1 2" id="KW-0808">Transferase</keyword>
<dbReference type="Pfam" id="PF02515">
    <property type="entry name" value="CoA_transf_3"/>
    <property type="match status" value="1"/>
</dbReference>
<dbReference type="GO" id="GO:0008410">
    <property type="term" value="F:CoA-transferase activity"/>
    <property type="evidence" value="ECO:0007669"/>
    <property type="project" value="TreeGrafter"/>
</dbReference>
<evidence type="ECO:0000256" key="1">
    <source>
        <dbReference type="ARBA" id="ARBA00022679"/>
    </source>
</evidence>
<dbReference type="InterPro" id="IPR044855">
    <property type="entry name" value="CoA-Trfase_III_dom3_sf"/>
</dbReference>
<proteinExistence type="predicted"/>
<protein>
    <submittedName>
        <fullName evidence="2">Formyl-CoA transferase</fullName>
    </submittedName>
</protein>
<organism evidence="2 3">
    <name type="scientific">Paramicrobacterium agarici</name>
    <dbReference type="NCBI Taxonomy" id="630514"/>
    <lineage>
        <taxon>Bacteria</taxon>
        <taxon>Bacillati</taxon>
        <taxon>Actinomycetota</taxon>
        <taxon>Actinomycetes</taxon>
        <taxon>Micrococcales</taxon>
        <taxon>Microbacteriaceae</taxon>
        <taxon>Paramicrobacterium</taxon>
    </lineage>
</organism>
<evidence type="ECO:0000313" key="3">
    <source>
        <dbReference type="Proteomes" id="UP000221369"/>
    </source>
</evidence>
<dbReference type="InterPro" id="IPR050483">
    <property type="entry name" value="CoA-transferase_III_domain"/>
</dbReference>
<accession>A0A2A9DUZ4</accession>
<dbReference type="RefSeq" id="WP_098406489.1">
    <property type="nucleotide sequence ID" value="NZ_PDJE01000001.1"/>
</dbReference>
<dbReference type="InterPro" id="IPR023606">
    <property type="entry name" value="CoA-Trfase_III_dom_1_sf"/>
</dbReference>
<gene>
    <name evidence="2" type="ORF">ATJ78_0895</name>
</gene>
<dbReference type="PANTHER" id="PTHR48207:SF4">
    <property type="entry name" value="BLL6097 PROTEIN"/>
    <property type="match status" value="1"/>
</dbReference>
<dbReference type="InterPro" id="IPR003673">
    <property type="entry name" value="CoA-Trfase_fam_III"/>
</dbReference>
<dbReference type="AlphaFoldDB" id="A0A2A9DUZ4"/>
<dbReference type="PANTHER" id="PTHR48207">
    <property type="entry name" value="SUCCINATE--HYDROXYMETHYLGLUTARATE COA-TRANSFERASE"/>
    <property type="match status" value="1"/>
</dbReference>
<name>A0A2A9DUZ4_9MICO</name>